<protein>
    <submittedName>
        <fullName evidence="3">Helix-turn-helix domain-containing protein</fullName>
    </submittedName>
</protein>
<dbReference type="Gene3D" id="1.10.260.40">
    <property type="entry name" value="lambda repressor-like DNA-binding domains"/>
    <property type="match status" value="1"/>
</dbReference>
<evidence type="ECO:0000259" key="2">
    <source>
        <dbReference type="SMART" id="SM00530"/>
    </source>
</evidence>
<dbReference type="Proteomes" id="UP000621210">
    <property type="component" value="Unassembled WGS sequence"/>
</dbReference>
<sequence length="403" mass="44225">MEASSVGERDRDFEVLLESSSLGAVGAQLLRERTSVHQARVVRRIGELRDRIRTSDSSRDETLRDVRELLTLLGSLGHAAQRQSPGGPQTSAADAAGAGNPSSGAATARSGRTRSERPGAGAPGPVVRRIQLGSQLRRLRQAQGITLQEASREVRASETKVSRMELGRVGFKRRDVADLLTLYGVTGEEERAGLLALTEEANAPGWWQQYADVLPAWWSTYLGLEGAASQVHAYEVQFVHGLLQTEDYARTVCRLGAPGARPADVERRVALRLQRQQVLVSDGAPELHVVLDEAVLRRPYGSRATLRGQLQHLLDVSERPNVRLQVMPFQSSGHPVTTGPFTLLSFPQAEVPDVVYVEHLTSALYLDKPQDVVEYTAVLEGLRQDSHTPERSRDLLHRLLLAA</sequence>
<feature type="compositionally biased region" description="Low complexity" evidence="1">
    <location>
        <begin position="91"/>
        <end position="108"/>
    </location>
</feature>
<gene>
    <name evidence="3" type="ORF">H0H10_14655</name>
</gene>
<name>A0A926QQ29_9ACTN</name>
<reference evidence="3" key="2">
    <citation type="submission" date="2020-09" db="EMBL/GenBank/DDBJ databases">
        <authorList>
            <person name="Luo X."/>
        </authorList>
    </citation>
    <scope>NUCLEOTIDE SEQUENCE</scope>
    <source>
        <strain evidence="3">TRM S81-3</strain>
    </source>
</reference>
<dbReference type="EMBL" id="JACVQF010000187">
    <property type="protein sequence ID" value="MBD0420369.1"/>
    <property type="molecule type" value="Genomic_DNA"/>
</dbReference>
<dbReference type="AlphaFoldDB" id="A0A926QQ29"/>
<dbReference type="InterPro" id="IPR010982">
    <property type="entry name" value="Lambda_DNA-bd_dom_sf"/>
</dbReference>
<feature type="domain" description="HTH cro/C1-type" evidence="2">
    <location>
        <begin position="135"/>
        <end position="190"/>
    </location>
</feature>
<dbReference type="SUPFAM" id="SSF47413">
    <property type="entry name" value="lambda repressor-like DNA-binding domains"/>
    <property type="match status" value="1"/>
</dbReference>
<dbReference type="CDD" id="cd00093">
    <property type="entry name" value="HTH_XRE"/>
    <property type="match status" value="1"/>
</dbReference>
<evidence type="ECO:0000256" key="1">
    <source>
        <dbReference type="SAM" id="MobiDB-lite"/>
    </source>
</evidence>
<organism evidence="3 4">
    <name type="scientific">Streptomyces griseicoloratus</name>
    <dbReference type="NCBI Taxonomy" id="2752516"/>
    <lineage>
        <taxon>Bacteria</taxon>
        <taxon>Bacillati</taxon>
        <taxon>Actinomycetota</taxon>
        <taxon>Actinomycetes</taxon>
        <taxon>Kitasatosporales</taxon>
        <taxon>Streptomycetaceae</taxon>
        <taxon>Streptomyces</taxon>
    </lineage>
</organism>
<keyword evidence="4" id="KW-1185">Reference proteome</keyword>
<reference evidence="3" key="1">
    <citation type="submission" date="2020-09" db="EMBL/GenBank/DDBJ databases">
        <title>Streptomyces grisecoloratus sp. nov., isolated from cotton soil.</title>
        <authorList>
            <person name="Xing L."/>
        </authorList>
    </citation>
    <scope>NUCLEOTIDE SEQUENCE</scope>
    <source>
        <strain evidence="3">TRM S81-3</strain>
    </source>
</reference>
<evidence type="ECO:0000313" key="4">
    <source>
        <dbReference type="Proteomes" id="UP000621210"/>
    </source>
</evidence>
<dbReference type="Pfam" id="PF19054">
    <property type="entry name" value="DUF5753"/>
    <property type="match status" value="1"/>
</dbReference>
<dbReference type="SMART" id="SM00530">
    <property type="entry name" value="HTH_XRE"/>
    <property type="match status" value="1"/>
</dbReference>
<accession>A0A926QQ29</accession>
<proteinExistence type="predicted"/>
<comment type="caution">
    <text evidence="3">The sequence shown here is derived from an EMBL/GenBank/DDBJ whole genome shotgun (WGS) entry which is preliminary data.</text>
</comment>
<feature type="compositionally biased region" description="Polar residues" evidence="1">
    <location>
        <begin position="81"/>
        <end position="90"/>
    </location>
</feature>
<evidence type="ECO:0000313" key="3">
    <source>
        <dbReference type="EMBL" id="MBD0420369.1"/>
    </source>
</evidence>
<dbReference type="InterPro" id="IPR043917">
    <property type="entry name" value="DUF5753"/>
</dbReference>
<dbReference type="InterPro" id="IPR001387">
    <property type="entry name" value="Cro/C1-type_HTH"/>
</dbReference>
<dbReference type="GO" id="GO:0003677">
    <property type="term" value="F:DNA binding"/>
    <property type="evidence" value="ECO:0007669"/>
    <property type="project" value="InterPro"/>
</dbReference>
<dbReference type="Pfam" id="PF13560">
    <property type="entry name" value="HTH_31"/>
    <property type="match status" value="1"/>
</dbReference>
<feature type="region of interest" description="Disordered" evidence="1">
    <location>
        <begin position="78"/>
        <end position="126"/>
    </location>
</feature>